<evidence type="ECO:0000256" key="3">
    <source>
        <dbReference type="ARBA" id="ARBA00022448"/>
    </source>
</evidence>
<evidence type="ECO:0000313" key="7">
    <source>
        <dbReference type="Proteomes" id="UP000039865"/>
    </source>
</evidence>
<evidence type="ECO:0000313" key="6">
    <source>
        <dbReference type="EMBL" id="CDW78104.1"/>
    </source>
</evidence>
<dbReference type="Pfam" id="PF08389">
    <property type="entry name" value="Xpo1"/>
    <property type="match status" value="1"/>
</dbReference>
<dbReference type="PANTHER" id="PTHR12363:SF33">
    <property type="entry name" value="IMPORTIN-13"/>
    <property type="match status" value="1"/>
</dbReference>
<dbReference type="InterPro" id="IPR016024">
    <property type="entry name" value="ARM-type_fold"/>
</dbReference>
<feature type="domain" description="Exportin-1/Importin-beta-like" evidence="5">
    <location>
        <begin position="108"/>
        <end position="239"/>
    </location>
</feature>
<dbReference type="GO" id="GO:0006606">
    <property type="term" value="P:protein import into nucleus"/>
    <property type="evidence" value="ECO:0007669"/>
    <property type="project" value="TreeGrafter"/>
</dbReference>
<dbReference type="OMA" id="QFIVQWA"/>
<dbReference type="AlphaFoldDB" id="A0A078A778"/>
<dbReference type="Proteomes" id="UP000039865">
    <property type="component" value="Unassembled WGS sequence"/>
</dbReference>
<dbReference type="PANTHER" id="PTHR12363">
    <property type="entry name" value="TRANSPORTIN 3 AND IMPORTIN 13"/>
    <property type="match status" value="1"/>
</dbReference>
<dbReference type="InterPro" id="IPR011989">
    <property type="entry name" value="ARM-like"/>
</dbReference>
<evidence type="ECO:0000256" key="4">
    <source>
        <dbReference type="ARBA" id="ARBA00023242"/>
    </source>
</evidence>
<keyword evidence="7" id="KW-1185">Reference proteome</keyword>
<name>A0A078A778_STYLE</name>
<dbReference type="GO" id="GO:0005634">
    <property type="term" value="C:nucleus"/>
    <property type="evidence" value="ECO:0007669"/>
    <property type="project" value="UniProtKB-SubCell"/>
</dbReference>
<dbReference type="OrthoDB" id="435593at2759"/>
<dbReference type="InterPro" id="IPR051345">
    <property type="entry name" value="Importin_beta-like_NTR"/>
</dbReference>
<organism evidence="6 7">
    <name type="scientific">Stylonychia lemnae</name>
    <name type="common">Ciliate</name>
    <dbReference type="NCBI Taxonomy" id="5949"/>
    <lineage>
        <taxon>Eukaryota</taxon>
        <taxon>Sar</taxon>
        <taxon>Alveolata</taxon>
        <taxon>Ciliophora</taxon>
        <taxon>Intramacronucleata</taxon>
        <taxon>Spirotrichea</taxon>
        <taxon>Stichotrichia</taxon>
        <taxon>Sporadotrichida</taxon>
        <taxon>Oxytrichidae</taxon>
        <taxon>Stylonychinae</taxon>
        <taxon>Stylonychia</taxon>
    </lineage>
</organism>
<comment type="subcellular location">
    <subcellularLocation>
        <location evidence="1">Nucleus</location>
    </subcellularLocation>
</comment>
<evidence type="ECO:0000256" key="2">
    <source>
        <dbReference type="ARBA" id="ARBA00007991"/>
    </source>
</evidence>
<gene>
    <name evidence="6" type="primary">Contig9348.g9993</name>
    <name evidence="6" type="ORF">STYLEM_7075</name>
</gene>
<accession>A0A078A778</accession>
<keyword evidence="4" id="KW-0539">Nucleus</keyword>
<proteinExistence type="inferred from homology"/>
<evidence type="ECO:0000256" key="1">
    <source>
        <dbReference type="ARBA" id="ARBA00004123"/>
    </source>
</evidence>
<dbReference type="InterPro" id="IPR013598">
    <property type="entry name" value="Exportin-1/Importin-b-like"/>
</dbReference>
<dbReference type="SUPFAM" id="SSF48371">
    <property type="entry name" value="ARM repeat"/>
    <property type="match status" value="1"/>
</dbReference>
<reference evidence="6 7" key="1">
    <citation type="submission" date="2014-06" db="EMBL/GenBank/DDBJ databases">
        <authorList>
            <person name="Swart Estienne"/>
        </authorList>
    </citation>
    <scope>NUCLEOTIDE SEQUENCE [LARGE SCALE GENOMIC DNA]</scope>
    <source>
        <strain evidence="6 7">130c</strain>
    </source>
</reference>
<keyword evidence="3" id="KW-0813">Transport</keyword>
<dbReference type="InParanoid" id="A0A078A778"/>
<protein>
    <submittedName>
        <fullName evidence="6">Transportin-serine arginine isoform a</fullName>
    </submittedName>
</protein>
<evidence type="ECO:0000259" key="5">
    <source>
        <dbReference type="Pfam" id="PF08389"/>
    </source>
</evidence>
<comment type="similarity">
    <text evidence="2">Belongs to the importin beta family.</text>
</comment>
<dbReference type="Gene3D" id="1.25.10.10">
    <property type="entry name" value="Leucine-rich Repeat Variant"/>
    <property type="match status" value="2"/>
</dbReference>
<sequence length="932" mass="107802">MEQVAEFTPDIVVQHYRILSQGSTKDQRAQANRMILKFIASDSAWHIAEQLLLPQQGADIQFIGAQALYQKLQNDADYFMKDQNVKSLRDSIFRLIKDMDMQKSRIAVERLCMAIAYIAIKSCNTFWEDSITTIIQEGSVDQKQCYISLQILKHIALIFDQQTFDKRTSSAVENFLRSNLSQLLEFLNQIITNPQSVARECYDLALSTAKHWCEYSSKTFIPNDNFISSLFLLINQGSLESLKVFKIFKKLLFKSKYAKILESSSFEQAFRDIPEKDQQFLHLIVEYLKNNRETFIQSGNLSLEDDDAHTYAMKYTQLLMAICQNYEILLIRESDTSKVLFYLLLDNASCKNLKISQQTLEFWEEFKETIINTIEDLNKKEYLFNPYVEVFKILITQCKKALNHAKTYEEQDEIDQQERGMSVMKYRDFTQDVYFKAYLLIKKIFREEGQKLIFGTIIEKIKLDDPMLFESAIFTCKSLLDAMEQSQIDIEFLKVVFESIIGQPVCQQCRHKFGDEEFQILYNHLQQNYTSMQQDHVGKLIEGVSTICAELPHDKLGLAIQQTLSIAISFFNNIDIQKILTDYDTRFELVKSLAMLSGSIKALEHIDQEILYQNLFPIVSGILNLLFTILEQKYNDTEVVLYICNFFQRLFHALKSKLKDIFQQLAKSLITCFNLQPENISCLQVFTLSCQMLKDEPSVQTTLGLLYDELCQVIMSKIYLKGQVSIEALNTDVIKSLSELMNRVAEMNINILKNSKYFNDIIILFSETLLNVNEKETNNQLVLFFCYLIQSRNAMDIVDKYLDYMTVGLICSIPKEQGTLLEKISNALVILMNNAETSGQTDRLQMIMAMALQKPVYSFLSERIRQLFINVLFSLKFFRPKIRLALVNMNGLVNGVIGEDSFIGLEIEAQNALKLQQAQMQREGTAQVINLD</sequence>
<dbReference type="GO" id="GO:0005737">
    <property type="term" value="C:cytoplasm"/>
    <property type="evidence" value="ECO:0007669"/>
    <property type="project" value="TreeGrafter"/>
</dbReference>
<dbReference type="EMBL" id="CCKQ01006778">
    <property type="protein sequence ID" value="CDW78104.1"/>
    <property type="molecule type" value="Genomic_DNA"/>
</dbReference>